<evidence type="ECO:0000256" key="2">
    <source>
        <dbReference type="ARBA" id="ARBA00013090"/>
    </source>
</evidence>
<dbReference type="Pfam" id="PF01177">
    <property type="entry name" value="Asp_Glu_race"/>
    <property type="match status" value="1"/>
</dbReference>
<dbReference type="RefSeq" id="WP_116225069.1">
    <property type="nucleotide sequence ID" value="NZ_AP018437.1"/>
</dbReference>
<evidence type="ECO:0000256" key="1">
    <source>
        <dbReference type="ARBA" id="ARBA00001602"/>
    </source>
</evidence>
<comment type="catalytic activity">
    <reaction evidence="1 7">
        <text>L-glutamate = D-glutamate</text>
        <dbReference type="Rhea" id="RHEA:12813"/>
        <dbReference type="ChEBI" id="CHEBI:29985"/>
        <dbReference type="ChEBI" id="CHEBI:29986"/>
        <dbReference type="EC" id="5.1.1.3"/>
    </reaction>
</comment>
<comment type="similarity">
    <text evidence="7">Belongs to the aspartate/glutamate racemases family.</text>
</comment>
<dbReference type="InterPro" id="IPR015942">
    <property type="entry name" value="Asp/Glu/hydantoin_racemase"/>
</dbReference>
<comment type="function">
    <text evidence="7">Provides the (R)-glutamate required for cell wall biosynthesis.</text>
</comment>
<accession>A0A347ZND0</accession>
<feature type="binding site" evidence="7">
    <location>
        <begin position="79"/>
        <end position="80"/>
    </location>
    <ligand>
        <name>substrate</name>
    </ligand>
</feature>
<dbReference type="InterPro" id="IPR018187">
    <property type="entry name" value="Asp/Glu_racemase_AS_1"/>
</dbReference>
<evidence type="ECO:0000256" key="4">
    <source>
        <dbReference type="ARBA" id="ARBA00022984"/>
    </source>
</evidence>
<proteinExistence type="inferred from homology"/>
<sequence length="280" mass="30310">MEKGSTEKKLVGIFDSGVGGLSVLREIQALLPTQPLYYIGDQAHVPYGKRQPAEIRRFSFAMTRYLLDAGAGLIVVACNTASAVALKDLRQEFPDVPFVGMEPALKPATQQTHNKVVGVLATPATFQGELYNTLVEKFAQDVKILTSTLPGMVEAIEAGRLDTPQTRAILEEAIMPMLAQGADTLVLGCTHFPFALPLIRQITGPDVNVIDPAPAIARRTHALLQEHHLLNPDGNSVSLQFATSGDLNVFNASIVNLLHLQAQPMQLVWDASGNKIQREG</sequence>
<dbReference type="FunFam" id="3.40.50.1860:FF:000001">
    <property type="entry name" value="Glutamate racemase"/>
    <property type="match status" value="1"/>
</dbReference>
<reference evidence="8 9" key="1">
    <citation type="submission" date="2018-08" db="EMBL/GenBank/DDBJ databases">
        <title>Genomic Encyclopedia of Type Strains, Phase IV (KMG-IV): sequencing the most valuable type-strain genomes for metagenomic binning, comparative biology and taxonomic classification.</title>
        <authorList>
            <person name="Goeker M."/>
        </authorList>
    </citation>
    <scope>NUCLEOTIDE SEQUENCE [LARGE SCALE GENOMIC DNA]</scope>
    <source>
        <strain evidence="8 9">DSM 23923</strain>
    </source>
</reference>
<keyword evidence="9" id="KW-1185">Reference proteome</keyword>
<dbReference type="InterPro" id="IPR004391">
    <property type="entry name" value="Glu_race"/>
</dbReference>
<dbReference type="GO" id="GO:0009252">
    <property type="term" value="P:peptidoglycan biosynthetic process"/>
    <property type="evidence" value="ECO:0007669"/>
    <property type="project" value="UniProtKB-UniRule"/>
</dbReference>
<dbReference type="PANTHER" id="PTHR21198:SF2">
    <property type="entry name" value="GLUTAMATE RACEMASE"/>
    <property type="match status" value="1"/>
</dbReference>
<dbReference type="GO" id="GO:0071555">
    <property type="term" value="P:cell wall organization"/>
    <property type="evidence" value="ECO:0007669"/>
    <property type="project" value="UniProtKB-KW"/>
</dbReference>
<dbReference type="InterPro" id="IPR001920">
    <property type="entry name" value="Asp/Glu_race"/>
</dbReference>
<keyword evidence="5 7" id="KW-0413">Isomerase</keyword>
<evidence type="ECO:0000256" key="6">
    <source>
        <dbReference type="ARBA" id="ARBA00023316"/>
    </source>
</evidence>
<feature type="binding site" evidence="7">
    <location>
        <begin position="47"/>
        <end position="48"/>
    </location>
    <ligand>
        <name>substrate</name>
    </ligand>
</feature>
<gene>
    <name evidence="7" type="primary">murI</name>
    <name evidence="8" type="ORF">DFR64_1780</name>
</gene>
<feature type="active site" description="Proton donor/acceptor" evidence="7">
    <location>
        <position position="78"/>
    </location>
</feature>
<dbReference type="SUPFAM" id="SSF53681">
    <property type="entry name" value="Aspartate/glutamate racemase"/>
    <property type="match status" value="2"/>
</dbReference>
<feature type="active site" description="Proton donor/acceptor" evidence="7">
    <location>
        <position position="189"/>
    </location>
</feature>
<dbReference type="OrthoDB" id="9801055at2"/>
<evidence type="ECO:0000313" key="9">
    <source>
        <dbReference type="Proteomes" id="UP000256388"/>
    </source>
</evidence>
<feature type="binding site" evidence="7">
    <location>
        <begin position="190"/>
        <end position="191"/>
    </location>
    <ligand>
        <name>substrate</name>
    </ligand>
</feature>
<comment type="caution">
    <text evidence="8">The sequence shown here is derived from an EMBL/GenBank/DDBJ whole genome shotgun (WGS) entry which is preliminary data.</text>
</comment>
<dbReference type="EC" id="5.1.1.3" evidence="2 7"/>
<dbReference type="PANTHER" id="PTHR21198">
    <property type="entry name" value="GLUTAMATE RACEMASE"/>
    <property type="match status" value="1"/>
</dbReference>
<evidence type="ECO:0000313" key="8">
    <source>
        <dbReference type="EMBL" id="REG08413.1"/>
    </source>
</evidence>
<keyword evidence="4 7" id="KW-0573">Peptidoglycan synthesis</keyword>
<keyword evidence="3 7" id="KW-0133">Cell shape</keyword>
<protein>
    <recommendedName>
        <fullName evidence="2 7">Glutamate racemase</fullName>
        <ecNumber evidence="2 7">5.1.1.3</ecNumber>
    </recommendedName>
</protein>
<dbReference type="Proteomes" id="UP000256388">
    <property type="component" value="Unassembled WGS sequence"/>
</dbReference>
<dbReference type="HAMAP" id="MF_00258">
    <property type="entry name" value="Glu_racemase"/>
    <property type="match status" value="1"/>
</dbReference>
<feature type="binding site" evidence="7">
    <location>
        <begin position="15"/>
        <end position="16"/>
    </location>
    <ligand>
        <name>substrate</name>
    </ligand>
</feature>
<dbReference type="EMBL" id="QUMS01000002">
    <property type="protein sequence ID" value="REG08413.1"/>
    <property type="molecule type" value="Genomic_DNA"/>
</dbReference>
<evidence type="ECO:0000256" key="5">
    <source>
        <dbReference type="ARBA" id="ARBA00023235"/>
    </source>
</evidence>
<dbReference type="AlphaFoldDB" id="A0A347ZND0"/>
<keyword evidence="6 7" id="KW-0961">Cell wall biogenesis/degradation</keyword>
<dbReference type="UniPathway" id="UPA00219"/>
<dbReference type="GO" id="GO:0008881">
    <property type="term" value="F:glutamate racemase activity"/>
    <property type="evidence" value="ECO:0007669"/>
    <property type="project" value="UniProtKB-UniRule"/>
</dbReference>
<dbReference type="PROSITE" id="PS00923">
    <property type="entry name" value="ASP_GLU_RACEMASE_1"/>
    <property type="match status" value="1"/>
</dbReference>
<dbReference type="Gene3D" id="3.40.50.1860">
    <property type="match status" value="2"/>
</dbReference>
<evidence type="ECO:0000256" key="3">
    <source>
        <dbReference type="ARBA" id="ARBA00022960"/>
    </source>
</evidence>
<comment type="pathway">
    <text evidence="7">Cell wall biogenesis; peptidoglycan biosynthesis.</text>
</comment>
<evidence type="ECO:0000256" key="7">
    <source>
        <dbReference type="HAMAP-Rule" id="MF_00258"/>
    </source>
</evidence>
<dbReference type="NCBIfam" id="TIGR00067">
    <property type="entry name" value="glut_race"/>
    <property type="match status" value="1"/>
</dbReference>
<name>A0A347ZND0_9CHLR</name>
<dbReference type="GO" id="GO:0008360">
    <property type="term" value="P:regulation of cell shape"/>
    <property type="evidence" value="ECO:0007669"/>
    <property type="project" value="UniProtKB-KW"/>
</dbReference>
<organism evidence="8 9">
    <name type="scientific">Pelolinea submarina</name>
    <dbReference type="NCBI Taxonomy" id="913107"/>
    <lineage>
        <taxon>Bacteria</taxon>
        <taxon>Bacillati</taxon>
        <taxon>Chloroflexota</taxon>
        <taxon>Anaerolineae</taxon>
        <taxon>Anaerolineales</taxon>
        <taxon>Anaerolineaceae</taxon>
        <taxon>Pelolinea</taxon>
    </lineage>
</organism>